<keyword evidence="4" id="KW-1003">Cell membrane</keyword>
<keyword evidence="6" id="KW-0547">Nucleotide-binding</keyword>
<evidence type="ECO:0000256" key="9">
    <source>
        <dbReference type="SAM" id="Phobius"/>
    </source>
</evidence>
<proteinExistence type="predicted"/>
<evidence type="ECO:0000313" key="12">
    <source>
        <dbReference type="Proteomes" id="UP001595555"/>
    </source>
</evidence>
<dbReference type="EMBL" id="JBHRTF010000001">
    <property type="protein sequence ID" value="MFC3113934.1"/>
    <property type="molecule type" value="Genomic_DNA"/>
</dbReference>
<keyword evidence="7" id="KW-0418">Kinase</keyword>
<dbReference type="InterPro" id="IPR036097">
    <property type="entry name" value="HisK_dim/P_sf"/>
</dbReference>
<dbReference type="PANTHER" id="PTHR44936">
    <property type="entry name" value="SENSOR PROTEIN CREC"/>
    <property type="match status" value="1"/>
</dbReference>
<dbReference type="InterPro" id="IPR003661">
    <property type="entry name" value="HisK_dim/P_dom"/>
</dbReference>
<dbReference type="InterPro" id="IPR036890">
    <property type="entry name" value="HATPase_C_sf"/>
</dbReference>
<accession>A0ABV7FD93</accession>
<sequence>MSALFCLWQDAMNLPFKEILIALVILTVVNLLTFVRLRQQLPVTELEFFIQLLIDLLCLSSVFYFSGGANNPFVSYFLVPICISAATLNYGYTLAITLLSVISYSLLMFFNVPLPALSPHQHHAESGLNFHVLGMWLNFFISAGLITYFVVRMAHDLRQQEARLTRAREDQLRDEQVMAVATLAAGTAHELGTPLSSMKLLLKELSDEYQTHSSLQQDLQLLQQQVDHCSAILRNLVATAEQTKDGTTQAETVKVYCNQILNHWQLLRPEVIAVIEIKGTDETQKCHYHPTIAQAILNLLNNAADASSHNIQVKITWDAHHLYWTITDEGPGIHDDIAVRAGKTFVSNKHQGMGIGLLLTQATINRYGGEVRLYNRKPLGAVTELSLPLNSSDINT</sequence>
<evidence type="ECO:0000256" key="5">
    <source>
        <dbReference type="ARBA" id="ARBA00022679"/>
    </source>
</evidence>
<keyword evidence="12" id="KW-1185">Reference proteome</keyword>
<dbReference type="CDD" id="cd00082">
    <property type="entry name" value="HisKA"/>
    <property type="match status" value="1"/>
</dbReference>
<dbReference type="Gene3D" id="1.10.287.130">
    <property type="match status" value="1"/>
</dbReference>
<evidence type="ECO:0000256" key="7">
    <source>
        <dbReference type="ARBA" id="ARBA00022777"/>
    </source>
</evidence>
<dbReference type="InterPro" id="IPR050980">
    <property type="entry name" value="2C_sensor_his_kinase"/>
</dbReference>
<evidence type="ECO:0000256" key="3">
    <source>
        <dbReference type="ARBA" id="ARBA00012438"/>
    </source>
</evidence>
<feature type="domain" description="Histidine kinase" evidence="10">
    <location>
        <begin position="186"/>
        <end position="391"/>
    </location>
</feature>
<gene>
    <name evidence="11" type="ORF">ACFODX_00090</name>
</gene>
<dbReference type="Proteomes" id="UP001595555">
    <property type="component" value="Unassembled WGS sequence"/>
</dbReference>
<organism evidence="11 12">
    <name type="scientific">Cellvibrio fontiphilus</name>
    <dbReference type="NCBI Taxonomy" id="1815559"/>
    <lineage>
        <taxon>Bacteria</taxon>
        <taxon>Pseudomonadati</taxon>
        <taxon>Pseudomonadota</taxon>
        <taxon>Gammaproteobacteria</taxon>
        <taxon>Cellvibrionales</taxon>
        <taxon>Cellvibrionaceae</taxon>
        <taxon>Cellvibrio</taxon>
    </lineage>
</organism>
<reference evidence="12" key="1">
    <citation type="journal article" date="2019" name="Int. J. Syst. Evol. Microbiol.">
        <title>The Global Catalogue of Microorganisms (GCM) 10K type strain sequencing project: providing services to taxonomists for standard genome sequencing and annotation.</title>
        <authorList>
            <consortium name="The Broad Institute Genomics Platform"/>
            <consortium name="The Broad Institute Genome Sequencing Center for Infectious Disease"/>
            <person name="Wu L."/>
            <person name="Ma J."/>
        </authorList>
    </citation>
    <scope>NUCLEOTIDE SEQUENCE [LARGE SCALE GENOMIC DNA]</scope>
    <source>
        <strain evidence="12">KCTC 52237</strain>
    </source>
</reference>
<dbReference type="SMART" id="SM00387">
    <property type="entry name" value="HATPase_c"/>
    <property type="match status" value="1"/>
</dbReference>
<feature type="transmembrane region" description="Helical" evidence="9">
    <location>
        <begin position="130"/>
        <end position="151"/>
    </location>
</feature>
<comment type="subcellular location">
    <subcellularLocation>
        <location evidence="2">Cell membrane</location>
        <topology evidence="2">Multi-pass membrane protein</topology>
    </subcellularLocation>
</comment>
<keyword evidence="9" id="KW-1133">Transmembrane helix</keyword>
<evidence type="ECO:0000313" key="11">
    <source>
        <dbReference type="EMBL" id="MFC3113934.1"/>
    </source>
</evidence>
<feature type="transmembrane region" description="Helical" evidence="9">
    <location>
        <begin position="49"/>
        <end position="67"/>
    </location>
</feature>
<evidence type="ECO:0000256" key="1">
    <source>
        <dbReference type="ARBA" id="ARBA00000085"/>
    </source>
</evidence>
<evidence type="ECO:0000256" key="6">
    <source>
        <dbReference type="ARBA" id="ARBA00022741"/>
    </source>
</evidence>
<dbReference type="SUPFAM" id="SSF47384">
    <property type="entry name" value="Homodimeric domain of signal transducing histidine kinase"/>
    <property type="match status" value="1"/>
</dbReference>
<comment type="caution">
    <text evidence="11">The sequence shown here is derived from an EMBL/GenBank/DDBJ whole genome shotgun (WGS) entry which is preliminary data.</text>
</comment>
<dbReference type="EC" id="2.7.13.3" evidence="3"/>
<name>A0ABV7FD93_9GAMM</name>
<evidence type="ECO:0000256" key="4">
    <source>
        <dbReference type="ARBA" id="ARBA00022475"/>
    </source>
</evidence>
<dbReference type="Gene3D" id="3.30.565.10">
    <property type="entry name" value="Histidine kinase-like ATPase, C-terminal domain"/>
    <property type="match status" value="1"/>
</dbReference>
<keyword evidence="9" id="KW-0472">Membrane</keyword>
<keyword evidence="5" id="KW-0808">Transferase</keyword>
<protein>
    <recommendedName>
        <fullName evidence="3">histidine kinase</fullName>
        <ecNumber evidence="3">2.7.13.3</ecNumber>
    </recommendedName>
</protein>
<dbReference type="PROSITE" id="PS50109">
    <property type="entry name" value="HIS_KIN"/>
    <property type="match status" value="1"/>
</dbReference>
<evidence type="ECO:0000259" key="10">
    <source>
        <dbReference type="PROSITE" id="PS50109"/>
    </source>
</evidence>
<dbReference type="Pfam" id="PF00512">
    <property type="entry name" value="HisKA"/>
    <property type="match status" value="1"/>
</dbReference>
<dbReference type="RefSeq" id="WP_378114816.1">
    <property type="nucleotide sequence ID" value="NZ_JBHRTF010000001.1"/>
</dbReference>
<dbReference type="Pfam" id="PF02518">
    <property type="entry name" value="HATPase_c"/>
    <property type="match status" value="1"/>
</dbReference>
<comment type="catalytic activity">
    <reaction evidence="1">
        <text>ATP + protein L-histidine = ADP + protein N-phospho-L-histidine.</text>
        <dbReference type="EC" id="2.7.13.3"/>
    </reaction>
</comment>
<feature type="transmembrane region" description="Helical" evidence="9">
    <location>
        <begin position="19"/>
        <end position="37"/>
    </location>
</feature>
<feature type="transmembrane region" description="Helical" evidence="9">
    <location>
        <begin position="98"/>
        <end position="118"/>
    </location>
</feature>
<evidence type="ECO:0000256" key="2">
    <source>
        <dbReference type="ARBA" id="ARBA00004651"/>
    </source>
</evidence>
<dbReference type="InterPro" id="IPR003594">
    <property type="entry name" value="HATPase_dom"/>
</dbReference>
<dbReference type="SUPFAM" id="SSF55874">
    <property type="entry name" value="ATPase domain of HSP90 chaperone/DNA topoisomerase II/histidine kinase"/>
    <property type="match status" value="1"/>
</dbReference>
<dbReference type="GO" id="GO:0005524">
    <property type="term" value="F:ATP binding"/>
    <property type="evidence" value="ECO:0007669"/>
    <property type="project" value="UniProtKB-KW"/>
</dbReference>
<keyword evidence="8 11" id="KW-0067">ATP-binding</keyword>
<dbReference type="InterPro" id="IPR005467">
    <property type="entry name" value="His_kinase_dom"/>
</dbReference>
<dbReference type="PANTHER" id="PTHR44936:SF10">
    <property type="entry name" value="SENSOR PROTEIN RSTB"/>
    <property type="match status" value="1"/>
</dbReference>
<dbReference type="SMART" id="SM00388">
    <property type="entry name" value="HisKA"/>
    <property type="match status" value="1"/>
</dbReference>
<evidence type="ECO:0000256" key="8">
    <source>
        <dbReference type="ARBA" id="ARBA00022840"/>
    </source>
</evidence>
<keyword evidence="9" id="KW-0812">Transmembrane</keyword>